<evidence type="ECO:0000256" key="3">
    <source>
        <dbReference type="ARBA" id="ARBA00008827"/>
    </source>
</evidence>
<dbReference type="Gene3D" id="1.25.40.10">
    <property type="entry name" value="Tetratricopeptide repeat domain"/>
    <property type="match status" value="1"/>
</dbReference>
<evidence type="ECO:0000256" key="5">
    <source>
        <dbReference type="ARBA" id="ARBA00022490"/>
    </source>
</evidence>
<dbReference type="GO" id="GO:0005198">
    <property type="term" value="F:structural molecule activity"/>
    <property type="evidence" value="ECO:0007669"/>
    <property type="project" value="InterPro"/>
</dbReference>
<evidence type="ECO:0000256" key="6">
    <source>
        <dbReference type="ARBA" id="ARBA00022892"/>
    </source>
</evidence>
<dbReference type="GO" id="GO:0006891">
    <property type="term" value="P:intra-Golgi vesicle-mediated transport"/>
    <property type="evidence" value="ECO:0007669"/>
    <property type="project" value="TreeGrafter"/>
</dbReference>
<dbReference type="AlphaFoldDB" id="A0A1E4T904"/>
<reference evidence="12" key="1">
    <citation type="submission" date="2016-04" db="EMBL/GenBank/DDBJ databases">
        <title>Comparative genomics of biotechnologically important yeasts.</title>
        <authorList>
            <consortium name="DOE Joint Genome Institute"/>
            <person name="Riley R."/>
            <person name="Haridas S."/>
            <person name="Wolfe K.H."/>
            <person name="Lopes M.R."/>
            <person name="Hittinger C.T."/>
            <person name="Goker M."/>
            <person name="Salamov A."/>
            <person name="Wisecaver J."/>
            <person name="Long T.M."/>
            <person name="Aerts A.L."/>
            <person name="Barry K."/>
            <person name="Choi C."/>
            <person name="Clum A."/>
            <person name="Coughlan A.Y."/>
            <person name="Deshpande S."/>
            <person name="Douglass A.P."/>
            <person name="Hanson S.J."/>
            <person name="Klenk H.-P."/>
            <person name="Labutti K."/>
            <person name="Lapidus A."/>
            <person name="Lindquist E."/>
            <person name="Lipzen A."/>
            <person name="Meier-Kolthoff J.P."/>
            <person name="Ohm R.A."/>
            <person name="Otillar R.P."/>
            <person name="Pangilinan J."/>
            <person name="Peng Y."/>
            <person name="Rokas A."/>
            <person name="Rosa C.A."/>
            <person name="Scheuner C."/>
            <person name="Sibirny A.A."/>
            <person name="Slot J.C."/>
            <person name="Stielow J.B."/>
            <person name="Sun H."/>
            <person name="Kurtzman C.P."/>
            <person name="Blackwell M."/>
            <person name="Grigoriev I.V."/>
            <person name="Jeffries T.W."/>
        </authorList>
    </citation>
    <scope>NUCLEOTIDE SEQUENCE [LARGE SCALE GENOMIC DNA]</scope>
    <source>
        <strain evidence="12">NRRL YB-2248</strain>
    </source>
</reference>
<dbReference type="GO" id="GO:0030126">
    <property type="term" value="C:COPI vesicle coat"/>
    <property type="evidence" value="ECO:0007669"/>
    <property type="project" value="TreeGrafter"/>
</dbReference>
<dbReference type="STRING" id="983967.A0A1E4T904"/>
<dbReference type="PANTHER" id="PTHR10805:SF0">
    <property type="entry name" value="COATOMER SUBUNIT EPSILON"/>
    <property type="match status" value="1"/>
</dbReference>
<evidence type="ECO:0000256" key="1">
    <source>
        <dbReference type="ARBA" id="ARBA00004255"/>
    </source>
</evidence>
<keyword evidence="5" id="KW-0963">Cytoplasm</keyword>
<dbReference type="GO" id="GO:0015031">
    <property type="term" value="P:protein transport"/>
    <property type="evidence" value="ECO:0007669"/>
    <property type="project" value="UniProtKB-KW"/>
</dbReference>
<dbReference type="OrthoDB" id="310217at2759"/>
<proteinExistence type="inferred from homology"/>
<keyword evidence="12" id="KW-1185">Reference proteome</keyword>
<protein>
    <recommendedName>
        <fullName evidence="13">Coatomer subunit epsilon</fullName>
    </recommendedName>
</protein>
<dbReference type="EMBL" id="KV453847">
    <property type="protein sequence ID" value="ODV88255.1"/>
    <property type="molecule type" value="Genomic_DNA"/>
</dbReference>
<dbReference type="InterPro" id="IPR006822">
    <property type="entry name" value="Coatomer_esu"/>
</dbReference>
<keyword evidence="6" id="KW-0931">ER-Golgi transport</keyword>
<dbReference type="GO" id="GO:0006890">
    <property type="term" value="P:retrograde vesicle-mediated transport, Golgi to endoplasmic reticulum"/>
    <property type="evidence" value="ECO:0007669"/>
    <property type="project" value="InterPro"/>
</dbReference>
<evidence type="ECO:0000256" key="10">
    <source>
        <dbReference type="ARBA" id="ARBA00023329"/>
    </source>
</evidence>
<evidence type="ECO:0000256" key="7">
    <source>
        <dbReference type="ARBA" id="ARBA00022927"/>
    </source>
</evidence>
<dbReference type="GO" id="GO:0006888">
    <property type="term" value="P:endoplasmic reticulum to Golgi vesicle-mediated transport"/>
    <property type="evidence" value="ECO:0007669"/>
    <property type="project" value="TreeGrafter"/>
</dbReference>
<evidence type="ECO:0000256" key="8">
    <source>
        <dbReference type="ARBA" id="ARBA00023034"/>
    </source>
</evidence>
<sequence>MDPYSDSSELYHLRQQFYSSRYLDLIKLDLKKDIIFNNEDNLYESYKYQIRSYISINEFEKGLELLRSINDEIPEHYKIDFKGLEYYIGFISQEKGEDLEFESFINENLNNQFVNLLGGLYYIKLNNFEKSIEILKKSKKSFENLSVLIYVNLLNLNLKDTELNLKEFNKISQDDFLYTLTQSWFELTKFNNSLNQSYYYYDELTNNLETNSIKFLLNLFTSNLKLLRIPESQEVLNKLSEFKTDNPNQFDLKQWECDFIINKIAFNYLKLEKGSDFEVDNLVNELKTLDSNNDYLLDLKEKNDIFDNIVTKYTV</sequence>
<keyword evidence="10" id="KW-0968">Cytoplasmic vesicle</keyword>
<dbReference type="Pfam" id="PF04733">
    <property type="entry name" value="Coatomer_E"/>
    <property type="match status" value="1"/>
</dbReference>
<comment type="similarity">
    <text evidence="3">Belongs to the COPE family.</text>
</comment>
<name>A0A1E4T904_9ASCO</name>
<dbReference type="PANTHER" id="PTHR10805">
    <property type="entry name" value="COATOMER SUBUNIT EPSILON"/>
    <property type="match status" value="1"/>
</dbReference>
<dbReference type="GO" id="GO:0000139">
    <property type="term" value="C:Golgi membrane"/>
    <property type="evidence" value="ECO:0007669"/>
    <property type="project" value="UniProtKB-SubCell"/>
</dbReference>
<gene>
    <name evidence="11" type="ORF">CANARDRAFT_15495</name>
</gene>
<dbReference type="InterPro" id="IPR011990">
    <property type="entry name" value="TPR-like_helical_dom_sf"/>
</dbReference>
<evidence type="ECO:0000313" key="11">
    <source>
        <dbReference type="EMBL" id="ODV88255.1"/>
    </source>
</evidence>
<organism evidence="11 12">
    <name type="scientific">[Candida] arabinofermentans NRRL YB-2248</name>
    <dbReference type="NCBI Taxonomy" id="983967"/>
    <lineage>
        <taxon>Eukaryota</taxon>
        <taxon>Fungi</taxon>
        <taxon>Dikarya</taxon>
        <taxon>Ascomycota</taxon>
        <taxon>Saccharomycotina</taxon>
        <taxon>Pichiomycetes</taxon>
        <taxon>Pichiales</taxon>
        <taxon>Pichiaceae</taxon>
        <taxon>Ogataea</taxon>
        <taxon>Ogataea/Candida clade</taxon>
    </lineage>
</organism>
<evidence type="ECO:0000256" key="4">
    <source>
        <dbReference type="ARBA" id="ARBA00022448"/>
    </source>
</evidence>
<keyword evidence="4" id="KW-0813">Transport</keyword>
<keyword evidence="8" id="KW-0333">Golgi apparatus</keyword>
<evidence type="ECO:0000256" key="9">
    <source>
        <dbReference type="ARBA" id="ARBA00023136"/>
    </source>
</evidence>
<evidence type="ECO:0008006" key="13">
    <source>
        <dbReference type="Google" id="ProtNLM"/>
    </source>
</evidence>
<accession>A0A1E4T904</accession>
<dbReference type="Proteomes" id="UP000094801">
    <property type="component" value="Unassembled WGS sequence"/>
</dbReference>
<comment type="subcellular location">
    <subcellularLocation>
        <location evidence="2">Cytoplasmic vesicle</location>
        <location evidence="2">COPI-coated vesicle membrane</location>
        <topology evidence="2">Peripheral membrane protein</topology>
        <orientation evidence="2">Cytoplasmic side</orientation>
    </subcellularLocation>
    <subcellularLocation>
        <location evidence="1">Golgi apparatus membrane</location>
        <topology evidence="1">Peripheral membrane protein</topology>
        <orientation evidence="1">Cytoplasmic side</orientation>
    </subcellularLocation>
</comment>
<evidence type="ECO:0000256" key="2">
    <source>
        <dbReference type="ARBA" id="ARBA00004347"/>
    </source>
</evidence>
<keyword evidence="7" id="KW-0653">Protein transport</keyword>
<evidence type="ECO:0000313" key="12">
    <source>
        <dbReference type="Proteomes" id="UP000094801"/>
    </source>
</evidence>
<keyword evidence="9" id="KW-0472">Membrane</keyword>